<keyword evidence="2" id="KW-1185">Reference proteome</keyword>
<reference evidence="2" key="1">
    <citation type="journal article" date="2014" name="Science">
        <title>The coffee genome provides insight into the convergent evolution of caffeine biosynthesis.</title>
        <authorList>
            <person name="Denoeud F."/>
            <person name="Carretero-Paulet L."/>
            <person name="Dereeper A."/>
            <person name="Droc G."/>
            <person name="Guyot R."/>
            <person name="Pietrella M."/>
            <person name="Zheng C."/>
            <person name="Alberti A."/>
            <person name="Anthony F."/>
            <person name="Aprea G."/>
            <person name="Aury J.M."/>
            <person name="Bento P."/>
            <person name="Bernard M."/>
            <person name="Bocs S."/>
            <person name="Campa C."/>
            <person name="Cenci A."/>
            <person name="Combes M.C."/>
            <person name="Crouzillat D."/>
            <person name="Da Silva C."/>
            <person name="Daddiego L."/>
            <person name="De Bellis F."/>
            <person name="Dussert S."/>
            <person name="Garsmeur O."/>
            <person name="Gayraud T."/>
            <person name="Guignon V."/>
            <person name="Jahn K."/>
            <person name="Jamilloux V."/>
            <person name="Joet T."/>
            <person name="Labadie K."/>
            <person name="Lan T."/>
            <person name="Leclercq J."/>
            <person name="Lepelley M."/>
            <person name="Leroy T."/>
            <person name="Li L.T."/>
            <person name="Librado P."/>
            <person name="Lopez L."/>
            <person name="Munoz A."/>
            <person name="Noel B."/>
            <person name="Pallavicini A."/>
            <person name="Perrotta G."/>
            <person name="Poncet V."/>
            <person name="Pot D."/>
            <person name="Priyono X."/>
            <person name="Rigoreau M."/>
            <person name="Rouard M."/>
            <person name="Rozas J."/>
            <person name="Tranchant-Dubreuil C."/>
            <person name="VanBuren R."/>
            <person name="Zhang Q."/>
            <person name="Andrade A.C."/>
            <person name="Argout X."/>
            <person name="Bertrand B."/>
            <person name="de Kochko A."/>
            <person name="Graziosi G."/>
            <person name="Henry R.J."/>
            <person name="Jayarama X."/>
            <person name="Ming R."/>
            <person name="Nagai C."/>
            <person name="Rounsley S."/>
            <person name="Sankoff D."/>
            <person name="Giuliano G."/>
            <person name="Albert V.A."/>
            <person name="Wincker P."/>
            <person name="Lashermes P."/>
        </authorList>
    </citation>
    <scope>NUCLEOTIDE SEQUENCE [LARGE SCALE GENOMIC DNA]</scope>
    <source>
        <strain evidence="2">cv. DH200-94</strain>
    </source>
</reference>
<protein>
    <submittedName>
        <fullName evidence="1">Uncharacterized protein</fullName>
    </submittedName>
</protein>
<organism evidence="1 2">
    <name type="scientific">Coffea canephora</name>
    <name type="common">Robusta coffee</name>
    <dbReference type="NCBI Taxonomy" id="49390"/>
    <lineage>
        <taxon>Eukaryota</taxon>
        <taxon>Viridiplantae</taxon>
        <taxon>Streptophyta</taxon>
        <taxon>Embryophyta</taxon>
        <taxon>Tracheophyta</taxon>
        <taxon>Spermatophyta</taxon>
        <taxon>Magnoliopsida</taxon>
        <taxon>eudicotyledons</taxon>
        <taxon>Gunneridae</taxon>
        <taxon>Pentapetalae</taxon>
        <taxon>asterids</taxon>
        <taxon>lamiids</taxon>
        <taxon>Gentianales</taxon>
        <taxon>Rubiaceae</taxon>
        <taxon>Ixoroideae</taxon>
        <taxon>Gardenieae complex</taxon>
        <taxon>Bertiereae - Coffeeae clade</taxon>
        <taxon>Coffeeae</taxon>
        <taxon>Coffea</taxon>
    </lineage>
</organism>
<dbReference type="PhylomeDB" id="A0A068U7K7"/>
<dbReference type="AlphaFoldDB" id="A0A068U7K7"/>
<sequence>MSATALLQKAAQIGAATTYVSLLKGFGIVSSASASIGQQEWSGRAIESNSASLAAGLGLGLPCDSGSLGWNSFCQPLKTCQQRRQRYIWLIQTQGKRYV</sequence>
<dbReference type="Proteomes" id="UP000295252">
    <property type="component" value="Chromosome XI"/>
</dbReference>
<dbReference type="Gramene" id="CDP04501">
    <property type="protein sequence ID" value="CDP04501"/>
    <property type="gene ID" value="GSCOC_T00017916001"/>
</dbReference>
<dbReference type="STRING" id="49390.A0A068U7K7"/>
<proteinExistence type="predicted"/>
<dbReference type="OrthoDB" id="6354171at2759"/>
<accession>A0A068U7K7</accession>
<gene>
    <name evidence="1" type="ORF">GSCOC_T00017916001</name>
</gene>
<dbReference type="InParanoid" id="A0A068U7K7"/>
<dbReference type="EMBL" id="HG739096">
    <property type="protein sequence ID" value="CDP04501.1"/>
    <property type="molecule type" value="Genomic_DNA"/>
</dbReference>
<evidence type="ECO:0000313" key="1">
    <source>
        <dbReference type="EMBL" id="CDP04501.1"/>
    </source>
</evidence>
<evidence type="ECO:0000313" key="2">
    <source>
        <dbReference type="Proteomes" id="UP000295252"/>
    </source>
</evidence>
<name>A0A068U7K7_COFCA</name>